<proteinExistence type="predicted"/>
<sequence>MPRGQKSKLRIRERRRQAQVEPQNLGVQRAASTSSTEFIRGCIDEKVLIMVYYLLYKYNVKEPISKVEMLREVIQMCKNHYLEILQRAAEHMEMIFGLDLKEVDPYRHIYILVNKMEASCDTRLRDRIEIPKTGLLMAVLGVIFMQGNCASEEQVWEVLNVMGLYKGRKHFIFGDPKKVITKDLVQENYLEYRQVFNSDPPYYEFLWGSRAHAETTKMKVLEFMAKIHNMAPTAFPSLYEEALRDEEERAQARASAKARIAAWARARSSALASSSSHSKRF</sequence>
<dbReference type="FunFam" id="1.10.10.1200:FF:000007">
    <property type="entry name" value="Melanoma-associated antigen C2"/>
    <property type="match status" value="1"/>
</dbReference>
<dbReference type="Pfam" id="PF01454">
    <property type="entry name" value="MAGE"/>
    <property type="match status" value="1"/>
</dbReference>
<dbReference type="PROSITE" id="PS50838">
    <property type="entry name" value="MAGE"/>
    <property type="match status" value="1"/>
</dbReference>
<dbReference type="Proteomes" id="UP000326458">
    <property type="component" value="Unassembled WGS sequence"/>
</dbReference>
<comment type="caution">
    <text evidence="2">The sequence shown here is derived from an EMBL/GenBank/DDBJ whole genome shotgun (WGS) entry which is preliminary data.</text>
</comment>
<keyword evidence="3" id="KW-1185">Reference proteome</keyword>
<dbReference type="SMART" id="SM01373">
    <property type="entry name" value="MAGE"/>
    <property type="match status" value="1"/>
</dbReference>
<dbReference type="AlphaFoldDB" id="A0A5N3V7Q2"/>
<dbReference type="GO" id="GO:0000122">
    <property type="term" value="P:negative regulation of transcription by RNA polymerase II"/>
    <property type="evidence" value="ECO:0007669"/>
    <property type="project" value="TreeGrafter"/>
</dbReference>
<evidence type="ECO:0000313" key="3">
    <source>
        <dbReference type="Proteomes" id="UP000326458"/>
    </source>
</evidence>
<reference evidence="2 3" key="1">
    <citation type="submission" date="2019-06" db="EMBL/GenBank/DDBJ databases">
        <title>Discovery of a novel chromosome fission-fusion reversal in muntjac.</title>
        <authorList>
            <person name="Mudd A.B."/>
            <person name="Bredeson J.V."/>
            <person name="Baum R."/>
            <person name="Hockemeyer D."/>
            <person name="Rokhsar D.S."/>
        </authorList>
    </citation>
    <scope>NUCLEOTIDE SEQUENCE [LARGE SCALE GENOMIC DNA]</scope>
    <source>
        <strain evidence="2">UTSW_UCB_Mm</strain>
        <tissue evidence="2">Fibroblast cell line</tissue>
    </source>
</reference>
<dbReference type="InterPro" id="IPR041899">
    <property type="entry name" value="MAGE_WH2"/>
</dbReference>
<accession>A0A5N3V7Q2</accession>
<name>A0A5N3V7Q2_MUNMU</name>
<evidence type="ECO:0000259" key="1">
    <source>
        <dbReference type="PROSITE" id="PS50838"/>
    </source>
</evidence>
<evidence type="ECO:0000313" key="2">
    <source>
        <dbReference type="EMBL" id="KAB0345105.1"/>
    </source>
</evidence>
<organism evidence="2 3">
    <name type="scientific">Muntiacus muntjak</name>
    <name type="common">Barking deer</name>
    <name type="synonym">Indian muntjac</name>
    <dbReference type="NCBI Taxonomy" id="9888"/>
    <lineage>
        <taxon>Eukaryota</taxon>
        <taxon>Metazoa</taxon>
        <taxon>Chordata</taxon>
        <taxon>Craniata</taxon>
        <taxon>Vertebrata</taxon>
        <taxon>Euteleostomi</taxon>
        <taxon>Mammalia</taxon>
        <taxon>Eutheria</taxon>
        <taxon>Laurasiatheria</taxon>
        <taxon>Artiodactyla</taxon>
        <taxon>Ruminantia</taxon>
        <taxon>Pecora</taxon>
        <taxon>Cervidae</taxon>
        <taxon>Muntiacinae</taxon>
        <taxon>Muntiacus</taxon>
    </lineage>
</organism>
<gene>
    <name evidence="2" type="ORF">FD754_022031</name>
</gene>
<dbReference type="PANTHER" id="PTHR11736:SF36">
    <property type="entry name" value="MELANOMA-ASSOCIATED ANTIGEN B10"/>
    <property type="match status" value="1"/>
</dbReference>
<dbReference type="Gene3D" id="1.10.10.1210">
    <property type="entry name" value="MAGE homology domain, winged helix WH2 motif"/>
    <property type="match status" value="1"/>
</dbReference>
<dbReference type="InterPro" id="IPR002190">
    <property type="entry name" value="MHD_dom"/>
</dbReference>
<dbReference type="EMBL" id="VCEA01000003">
    <property type="protein sequence ID" value="KAB0345105.1"/>
    <property type="molecule type" value="Genomic_DNA"/>
</dbReference>
<protein>
    <recommendedName>
        <fullName evidence="1">MAGE domain-containing protein</fullName>
    </recommendedName>
</protein>
<dbReference type="InterPro" id="IPR041898">
    <property type="entry name" value="MAGE_WH1"/>
</dbReference>
<dbReference type="GO" id="GO:0005634">
    <property type="term" value="C:nucleus"/>
    <property type="evidence" value="ECO:0007669"/>
    <property type="project" value="TreeGrafter"/>
</dbReference>
<feature type="domain" description="MAGE" evidence="1">
    <location>
        <begin position="43"/>
        <end position="242"/>
    </location>
</feature>
<dbReference type="FunFam" id="1.10.10.1210:FF:000001">
    <property type="entry name" value="melanoma-associated antigen D1"/>
    <property type="match status" value="1"/>
</dbReference>
<dbReference type="InterPro" id="IPR037445">
    <property type="entry name" value="MAGE"/>
</dbReference>
<dbReference type="PANTHER" id="PTHR11736">
    <property type="entry name" value="MELANOMA-ASSOCIATED ANTIGEN MAGE ANTIGEN"/>
    <property type="match status" value="1"/>
</dbReference>
<dbReference type="Gene3D" id="1.10.10.1200">
    <property type="entry name" value="MAGE homology domain, winged helix WH1 motif"/>
    <property type="match status" value="1"/>
</dbReference>